<keyword evidence="2" id="KW-0732">Signal</keyword>
<dbReference type="InterPro" id="IPR010281">
    <property type="entry name" value="DUF885"/>
</dbReference>
<dbReference type="PANTHER" id="PTHR33361">
    <property type="entry name" value="GLR0591 PROTEIN"/>
    <property type="match status" value="1"/>
</dbReference>
<evidence type="ECO:0000313" key="4">
    <source>
        <dbReference type="Proteomes" id="UP000502608"/>
    </source>
</evidence>
<organism evidence="3 4">
    <name type="scientific">Shewanella aestuarii</name>
    <dbReference type="NCBI Taxonomy" id="1028752"/>
    <lineage>
        <taxon>Bacteria</taxon>
        <taxon>Pseudomonadati</taxon>
        <taxon>Pseudomonadota</taxon>
        <taxon>Gammaproteobacteria</taxon>
        <taxon>Alteromonadales</taxon>
        <taxon>Shewanellaceae</taxon>
        <taxon>Shewanella</taxon>
    </lineage>
</organism>
<dbReference type="RefSeq" id="WP_167678688.1">
    <property type="nucleotide sequence ID" value="NZ_CP050313.1"/>
</dbReference>
<dbReference type="AlphaFoldDB" id="A0A6G9QMX2"/>
<feature type="signal peptide" evidence="2">
    <location>
        <begin position="1"/>
        <end position="26"/>
    </location>
</feature>
<proteinExistence type="predicted"/>
<evidence type="ECO:0000256" key="2">
    <source>
        <dbReference type="SAM" id="SignalP"/>
    </source>
</evidence>
<reference evidence="3 4" key="1">
    <citation type="submission" date="2020-03" db="EMBL/GenBank/DDBJ databases">
        <title>Complete genome sequence of Shewanella sp.</title>
        <authorList>
            <person name="Kim Y.-S."/>
            <person name="Kim S.-J."/>
            <person name="Jung H.-K."/>
            <person name="Kim K.-H."/>
        </authorList>
    </citation>
    <scope>NUCLEOTIDE SEQUENCE [LARGE SCALE GENOMIC DNA]</scope>
    <source>
        <strain evidence="3 4">PN3F2</strain>
    </source>
</reference>
<feature type="region of interest" description="Disordered" evidence="1">
    <location>
        <begin position="28"/>
        <end position="49"/>
    </location>
</feature>
<accession>A0A6G9QMX2</accession>
<name>A0A6G9QMX2_9GAMM</name>
<dbReference type="Proteomes" id="UP000502608">
    <property type="component" value="Chromosome"/>
</dbReference>
<evidence type="ECO:0000256" key="1">
    <source>
        <dbReference type="SAM" id="MobiDB-lite"/>
    </source>
</evidence>
<dbReference type="EMBL" id="CP050313">
    <property type="protein sequence ID" value="QIR15171.1"/>
    <property type="molecule type" value="Genomic_DNA"/>
</dbReference>
<feature type="chain" id="PRO_5026183148" evidence="2">
    <location>
        <begin position="27"/>
        <end position="620"/>
    </location>
</feature>
<dbReference type="Pfam" id="PF05960">
    <property type="entry name" value="DUF885"/>
    <property type="match status" value="1"/>
</dbReference>
<sequence length="620" mass="70176">MLIKTKTTLLALTLSSLISGATYAHANSMSDNSQTSSQSSSTTVGTQAQTESEKANALFDAIFMENVMASPVNQTYLGIKKDYDKWSDISDKGLDDNLAMTKAHLAKLLTLDVTQLDEQSLLSYQLLKARLEQSIADDKWRYHTYPINQMYGIHSMVASFLINQHQITDISDAKAYISRLEGIKPLLAQLEAELALRAEKKIIAPKFVFPYVISDSQNIITGAPFDNSEDSALWADFQRKVTQLAITEDEKNQLLAEAKSALLNSVKPGYESLIRYTKSLEELADNRDGAWKLPDGDAFYNNALARTTTTAMTSEQIHQLGLSEVARIHNEMSQIMQKVNFEGSLQEFFAFMRDDKQFYYPDTDEGRQAYLTEAKALIDNMESRLDEVFKIKPKANLVVRQVEAFREKSAGKAFYDQPAPDGSRPGTYYANLYQMDAMPKYQMEALAYHEGIPGHHMQIAIAQELQGIPKFRKFGGYTAYVEGWGLYTEYFPKEMGLYADPYSDFGRLAMELWRACRLVVDTGIHTKKWTREQGIAYYVENTPNAESDAIKMVERHVVMPSQATAYKVGMIKILELREYAKTQLGDKFDIRDFHTLLLKNGPLPLDVLETKVQQWITSVK</sequence>
<protein>
    <submittedName>
        <fullName evidence="3">DUF885 domain-containing protein</fullName>
    </submittedName>
</protein>
<dbReference type="PANTHER" id="PTHR33361:SF16">
    <property type="entry name" value="DUF885 DOMAIN-CONTAINING PROTEIN"/>
    <property type="match status" value="1"/>
</dbReference>
<dbReference type="KEGG" id="saes:HBH39_12305"/>
<gene>
    <name evidence="3" type="ORF">HBH39_12305</name>
</gene>
<evidence type="ECO:0000313" key="3">
    <source>
        <dbReference type="EMBL" id="QIR15171.1"/>
    </source>
</evidence>
<keyword evidence="4" id="KW-1185">Reference proteome</keyword>